<evidence type="ECO:0000256" key="2">
    <source>
        <dbReference type="SAM" id="Coils"/>
    </source>
</evidence>
<keyword evidence="2" id="KW-0175">Coiled coil</keyword>
<dbReference type="InterPro" id="IPR058624">
    <property type="entry name" value="MdtA-like_HH"/>
</dbReference>
<accession>A0AB94ICE7</accession>
<keyword evidence="7" id="KW-1185">Reference proteome</keyword>
<sequence length="323" mass="36313">MNKTIFFVILLILVTISITILIRSHHQDILLQGEVDAPQVNISSKAKGRVVNIAVNRGDDVKAGDKLITLDSPELLAQVKAAEAKRDQAKLQFTLSEKGTREESVRYYQALLAEAKAAYDNARKEYDRYLAIANKDFISQSMLDSANKSKNENYQKMLSAQANLDQALHGDRLEQKEIYAAQLEQTEQELNALLIQYDDLQVKAPVDGEIGAIPAEVGELFNISSPLMTIIRLPEAYFIFNLREDIMANIHKGQHVKLTVPALGQKVIEAEIRYIAAMGDFATKRATRATGDFDLKTFEVRLYPLQPVEGLRPGMSTLWQWHK</sequence>
<protein>
    <submittedName>
        <fullName evidence="6">Biotin/lipoyl-binding protein</fullName>
    </submittedName>
</protein>
<reference evidence="6 7" key="1">
    <citation type="journal article" date="2014" name="Appl. Environ. Microbiol.">
        <title>Genomic features of a bumble bee symbiont reflect its host environment.</title>
        <authorList>
            <person name="Martinson V.G."/>
            <person name="Magoc T."/>
            <person name="Koch H."/>
            <person name="Salzberg S.L."/>
            <person name="Moran N.A."/>
        </authorList>
    </citation>
    <scope>NUCLEOTIDE SEQUENCE [LARGE SCALE GENOMIC DNA]</scope>
    <source>
        <strain evidence="6 7">Bimp</strain>
    </source>
</reference>
<dbReference type="PANTHER" id="PTHR30438:SF1">
    <property type="entry name" value="36 KDA ANTIGEN"/>
    <property type="match status" value="1"/>
</dbReference>
<dbReference type="Pfam" id="PF25876">
    <property type="entry name" value="HH_MFP_RND"/>
    <property type="match status" value="1"/>
</dbReference>
<dbReference type="RefSeq" id="WP_024496108.1">
    <property type="nucleotide sequence ID" value="NZ_AWGA01000055.1"/>
</dbReference>
<comment type="caution">
    <text evidence="6">The sequence shown here is derived from an EMBL/GenBank/DDBJ whole genome shotgun (WGS) entry which is preliminary data.</text>
</comment>
<dbReference type="PANTHER" id="PTHR30438">
    <property type="entry name" value="36 KDA ANTIGEN-RELATED"/>
    <property type="match status" value="1"/>
</dbReference>
<organism evidence="6 7">
    <name type="scientific">Candidatus Schmidhempelia bombi str. Bimp</name>
    <dbReference type="NCBI Taxonomy" id="1387197"/>
    <lineage>
        <taxon>Bacteria</taxon>
        <taxon>Pseudomonadati</taxon>
        <taxon>Pseudomonadota</taxon>
        <taxon>Gammaproteobacteria</taxon>
        <taxon>Orbales</taxon>
        <taxon>Orbaceae</taxon>
        <taxon>Candidatus Schmidhempelia</taxon>
    </lineage>
</organism>
<gene>
    <name evidence="6" type="ORF">O970_05350</name>
</gene>
<dbReference type="InterPro" id="IPR058625">
    <property type="entry name" value="MdtA-like_BSH"/>
</dbReference>
<dbReference type="Gene3D" id="2.40.50.100">
    <property type="match status" value="1"/>
</dbReference>
<feature type="coiled-coil region" evidence="2">
    <location>
        <begin position="105"/>
        <end position="132"/>
    </location>
</feature>
<dbReference type="EMBL" id="AWGA01000055">
    <property type="protein sequence ID" value="TEA27090.1"/>
    <property type="molecule type" value="Genomic_DNA"/>
</dbReference>
<feature type="coiled-coil region" evidence="2">
    <location>
        <begin position="173"/>
        <end position="203"/>
    </location>
</feature>
<evidence type="ECO:0000259" key="5">
    <source>
        <dbReference type="Pfam" id="PF25917"/>
    </source>
</evidence>
<evidence type="ECO:0000313" key="6">
    <source>
        <dbReference type="EMBL" id="TEA27090.1"/>
    </source>
</evidence>
<dbReference type="Proteomes" id="UP000506160">
    <property type="component" value="Unassembled WGS sequence"/>
</dbReference>
<proteinExistence type="inferred from homology"/>
<dbReference type="Gene3D" id="1.10.287.470">
    <property type="entry name" value="Helix hairpin bin"/>
    <property type="match status" value="1"/>
</dbReference>
<comment type="similarity">
    <text evidence="1">Belongs to the membrane fusion protein (MFP) (TC 8.A.1) family.</text>
</comment>
<name>A0AB94ICE7_9GAMM</name>
<feature type="domain" description="Multidrug resistance protein MdtA-like barrel-sandwich hybrid" evidence="5">
    <location>
        <begin position="39"/>
        <end position="222"/>
    </location>
</feature>
<dbReference type="Pfam" id="PF25917">
    <property type="entry name" value="BSH_RND"/>
    <property type="match status" value="1"/>
</dbReference>
<evidence type="ECO:0000256" key="3">
    <source>
        <dbReference type="SAM" id="Phobius"/>
    </source>
</evidence>
<evidence type="ECO:0000256" key="1">
    <source>
        <dbReference type="ARBA" id="ARBA00009477"/>
    </source>
</evidence>
<feature type="domain" description="Multidrug resistance protein MdtA-like alpha-helical hairpin" evidence="4">
    <location>
        <begin position="108"/>
        <end position="167"/>
    </location>
</feature>
<feature type="transmembrane region" description="Helical" evidence="3">
    <location>
        <begin position="6"/>
        <end position="22"/>
    </location>
</feature>
<evidence type="ECO:0000313" key="7">
    <source>
        <dbReference type="Proteomes" id="UP000506160"/>
    </source>
</evidence>
<keyword evidence="3" id="KW-0472">Membrane</keyword>
<keyword evidence="3" id="KW-0812">Transmembrane</keyword>
<evidence type="ECO:0000259" key="4">
    <source>
        <dbReference type="Pfam" id="PF25876"/>
    </source>
</evidence>
<dbReference type="Gene3D" id="2.40.30.170">
    <property type="match status" value="1"/>
</dbReference>
<dbReference type="AlphaFoldDB" id="A0AB94ICE7"/>
<dbReference type="SUPFAM" id="SSF111369">
    <property type="entry name" value="HlyD-like secretion proteins"/>
    <property type="match status" value="2"/>
</dbReference>
<keyword evidence="3" id="KW-1133">Transmembrane helix</keyword>